<dbReference type="GO" id="GO:0005102">
    <property type="term" value="F:signaling receptor binding"/>
    <property type="evidence" value="ECO:0007669"/>
    <property type="project" value="TreeGrafter"/>
</dbReference>
<dbReference type="Gene3D" id="1.10.10.10">
    <property type="entry name" value="Winged helix-like DNA-binding domain superfamily/Winged helix DNA-binding domain"/>
    <property type="match status" value="1"/>
</dbReference>
<dbReference type="PANTHER" id="PTHR23058:SF0">
    <property type="entry name" value="PEROXISOMAL MEMBRANE PROTEIN PEX14"/>
    <property type="match status" value="1"/>
</dbReference>
<keyword evidence="6 10" id="KW-0576">Peroxisome</keyword>
<protein>
    <recommendedName>
        <fullName evidence="7 10">Peroxisomal membrane protein PEX14</fullName>
    </recommendedName>
    <alternativeName>
        <fullName evidence="8 10">Peroxin-14</fullName>
    </alternativeName>
</protein>
<keyword evidence="2 10" id="KW-0813">Transport</keyword>
<dbReference type="EMBL" id="LR018079">
    <property type="protein sequence ID" value="SVE87698.1"/>
    <property type="molecule type" value="mRNA"/>
</dbReference>
<evidence type="ECO:0000256" key="5">
    <source>
        <dbReference type="ARBA" id="ARBA00023136"/>
    </source>
</evidence>
<dbReference type="InterPro" id="IPR036388">
    <property type="entry name" value="WH-like_DNA-bd_sf"/>
</dbReference>
<dbReference type="GO" id="GO:0005778">
    <property type="term" value="C:peroxisomal membrane"/>
    <property type="evidence" value="ECO:0007669"/>
    <property type="project" value="UniProtKB-SubCell"/>
</dbReference>
<evidence type="ECO:0000256" key="7">
    <source>
        <dbReference type="ARBA" id="ARBA00029502"/>
    </source>
</evidence>
<feature type="compositionally biased region" description="Polar residues" evidence="11">
    <location>
        <begin position="250"/>
        <end position="268"/>
    </location>
</feature>
<keyword evidence="3 10" id="KW-0653">Protein transport</keyword>
<name>A0A4Y7N3Q1_9CRUS</name>
<dbReference type="InterPro" id="IPR025655">
    <property type="entry name" value="PEX14"/>
</dbReference>
<evidence type="ECO:0000256" key="10">
    <source>
        <dbReference type="RuleBase" id="RU367032"/>
    </source>
</evidence>
<comment type="function">
    <text evidence="10">Component of the PEX13-PEX14 docking complex, a translocon channel that specifically mediates the import of peroxisomal cargo proteins bound to PEX5 receptor. The PEX13-PEX14 docking complex forms a large import pore which can be opened to a diameter of about 9 nm. Mechanistically, PEX5 receptor along with cargo proteins associates with the PEX14 subunit of the PEX13-PEX14 docking complex in the cytosol, leading to the insertion of the receptor into the organelle membrane with the concomitant translocation of the cargo into the peroxisome matrix.</text>
</comment>
<dbReference type="GO" id="GO:1990429">
    <property type="term" value="C:peroxisomal importomer complex"/>
    <property type="evidence" value="ECO:0007669"/>
    <property type="project" value="TreeGrafter"/>
</dbReference>
<feature type="compositionally biased region" description="Gly residues" evidence="11">
    <location>
        <begin position="312"/>
        <end position="321"/>
    </location>
</feature>
<evidence type="ECO:0000313" key="13">
    <source>
        <dbReference type="EMBL" id="SVE87698.1"/>
    </source>
</evidence>
<proteinExistence type="evidence at transcript level"/>
<keyword evidence="4" id="KW-0811">Translocation</keyword>
<dbReference type="Pfam" id="PF04695">
    <property type="entry name" value="Pex14_N"/>
    <property type="match status" value="1"/>
</dbReference>
<feature type="domain" description="Peroxisome membrane anchor protein Pex14p N-terminal" evidence="12">
    <location>
        <begin position="28"/>
        <end position="71"/>
    </location>
</feature>
<feature type="compositionally biased region" description="Basic and acidic residues" evidence="11">
    <location>
        <begin position="13"/>
        <end position="22"/>
    </location>
</feature>
<evidence type="ECO:0000256" key="9">
    <source>
        <dbReference type="ARBA" id="ARBA00046271"/>
    </source>
</evidence>
<dbReference type="InterPro" id="IPR006785">
    <property type="entry name" value="Pex14_N"/>
</dbReference>
<feature type="region of interest" description="Disordered" evidence="11">
    <location>
        <begin position="1"/>
        <end position="22"/>
    </location>
</feature>
<dbReference type="AlphaFoldDB" id="A0A4Y7N3Q1"/>
<keyword evidence="5 10" id="KW-0472">Membrane</keyword>
<evidence type="ECO:0000256" key="2">
    <source>
        <dbReference type="ARBA" id="ARBA00022448"/>
    </source>
</evidence>
<evidence type="ECO:0000256" key="3">
    <source>
        <dbReference type="ARBA" id="ARBA00022927"/>
    </source>
</evidence>
<reference evidence="13" key="1">
    <citation type="submission" date="2018-08" db="EMBL/GenBank/DDBJ databases">
        <authorList>
            <person name="Cornetti L."/>
        </authorList>
    </citation>
    <scope>NUCLEOTIDE SEQUENCE</scope>
    <source>
        <strain evidence="13">IL-NS-13</strain>
    </source>
</reference>
<evidence type="ECO:0000256" key="1">
    <source>
        <dbReference type="ARBA" id="ARBA00005443"/>
    </source>
</evidence>
<evidence type="ECO:0000256" key="4">
    <source>
        <dbReference type="ARBA" id="ARBA00023010"/>
    </source>
</evidence>
<evidence type="ECO:0000256" key="8">
    <source>
        <dbReference type="ARBA" id="ARBA00029691"/>
    </source>
</evidence>
<evidence type="ECO:0000256" key="11">
    <source>
        <dbReference type="SAM" id="MobiDB-lite"/>
    </source>
</evidence>
<sequence length="321" mass="35070">MSNNTEILGSAHRHQDNSEKENIQQALREDLISTAVKFLQNPRVASRPKSEKESFLQRKGLNHAEIVAAFEAAGTKVKFHACLKSKDVTRGHYSTVKVAQLHEYSHALAPVATSKWVFFKEIMNAMILIAGAAYSLHYFYRRFIEPFLFGHKKKKPLEDTVEEMNKNLTCLVGNVSAEVQNLSDTVATLRPKQYEQSEIKELKAEMASLKAILLGRRQFPAPPAIVTGTPSIPSWQLDTSSGEKFNLRAESTSKTNQGDGVSLSSSPEIISVEDMPTNSTSLAKAGLNSVSPARGPSESSESNSAEIVEMGASGGSGEDTD</sequence>
<comment type="subcellular location">
    <subcellularLocation>
        <location evidence="9 10">Peroxisome membrane</location>
    </subcellularLocation>
</comment>
<feature type="region of interest" description="Disordered" evidence="11">
    <location>
        <begin position="250"/>
        <end position="321"/>
    </location>
</feature>
<accession>A0A4Y7N3Q1</accession>
<evidence type="ECO:0000256" key="6">
    <source>
        <dbReference type="ARBA" id="ARBA00023140"/>
    </source>
</evidence>
<dbReference type="GO" id="GO:0016560">
    <property type="term" value="P:protein import into peroxisome matrix, docking"/>
    <property type="evidence" value="ECO:0007669"/>
    <property type="project" value="UniProtKB-UniRule"/>
</dbReference>
<comment type="similarity">
    <text evidence="1 10">Belongs to the peroxin-14 family.</text>
</comment>
<organism evidence="13">
    <name type="scientific">Daphnia similis</name>
    <dbReference type="NCBI Taxonomy" id="35528"/>
    <lineage>
        <taxon>Eukaryota</taxon>
        <taxon>Metazoa</taxon>
        <taxon>Ecdysozoa</taxon>
        <taxon>Arthropoda</taxon>
        <taxon>Crustacea</taxon>
        <taxon>Branchiopoda</taxon>
        <taxon>Diplostraca</taxon>
        <taxon>Cladocera</taxon>
        <taxon>Anomopoda</taxon>
        <taxon>Daphniidae</taxon>
        <taxon>Daphnia</taxon>
        <taxon>Daphnia similis group</taxon>
    </lineage>
</organism>
<dbReference type="PANTHER" id="PTHR23058">
    <property type="entry name" value="PEROXISOMAL MEMBRANE PROTEIN PEX14"/>
    <property type="match status" value="1"/>
</dbReference>
<gene>
    <name evidence="13" type="primary">EOG090X0FQ8</name>
</gene>
<evidence type="ECO:0000259" key="12">
    <source>
        <dbReference type="Pfam" id="PF04695"/>
    </source>
</evidence>